<dbReference type="SUPFAM" id="SSF53649">
    <property type="entry name" value="Alkaline phosphatase-like"/>
    <property type="match status" value="1"/>
</dbReference>
<dbReference type="GO" id="GO:0005737">
    <property type="term" value="C:cytoplasm"/>
    <property type="evidence" value="ECO:0007669"/>
    <property type="project" value="TreeGrafter"/>
</dbReference>
<dbReference type="GO" id="GO:0004423">
    <property type="term" value="F:iduronate-2-sulfatase activity"/>
    <property type="evidence" value="ECO:0007669"/>
    <property type="project" value="InterPro"/>
</dbReference>
<dbReference type="InterPro" id="IPR024607">
    <property type="entry name" value="Sulfatase_CS"/>
</dbReference>
<dbReference type="Pfam" id="PF00884">
    <property type="entry name" value="Sulfatase"/>
    <property type="match status" value="1"/>
</dbReference>
<dbReference type="PROSITE" id="PS00523">
    <property type="entry name" value="SULFATASE_1"/>
    <property type="match status" value="1"/>
</dbReference>
<reference evidence="8" key="2">
    <citation type="journal article" date="2024" name="Antonie Van Leeuwenhoek">
        <title>Roseihalotalea indica gen. nov., sp. nov., a halophilic Bacteroidetes from mesopelagic Southwest Indian Ocean with higher carbohydrate metabolic potential.</title>
        <authorList>
            <person name="Chen B."/>
            <person name="Zhang M."/>
            <person name="Lin D."/>
            <person name="Ye J."/>
            <person name="Tang K."/>
        </authorList>
    </citation>
    <scope>NUCLEOTIDE SEQUENCE</scope>
    <source>
        <strain evidence="8">TK19036</strain>
    </source>
</reference>
<gene>
    <name evidence="8" type="ORF">K4G66_00975</name>
</gene>
<comment type="similarity">
    <text evidence="2">Belongs to the sulfatase family.</text>
</comment>
<dbReference type="AlphaFoldDB" id="A0AA49GLY3"/>
<reference evidence="8" key="1">
    <citation type="journal article" date="2023" name="Comput. Struct. Biotechnol. J.">
        <title>Discovery of a novel marine Bacteroidetes with a rich repertoire of carbohydrate-active enzymes.</title>
        <authorList>
            <person name="Chen B."/>
            <person name="Liu G."/>
            <person name="Chen Q."/>
            <person name="Wang H."/>
            <person name="Liu L."/>
            <person name="Tang K."/>
        </authorList>
    </citation>
    <scope>NUCLEOTIDE SEQUENCE</scope>
    <source>
        <strain evidence="8">TK19036</strain>
    </source>
</reference>
<evidence type="ECO:0000256" key="6">
    <source>
        <dbReference type="ARBA" id="ARBA00022837"/>
    </source>
</evidence>
<keyword evidence="3" id="KW-0479">Metal-binding</keyword>
<organism evidence="8">
    <name type="scientific">Roseihalotalea indica</name>
    <dbReference type="NCBI Taxonomy" id="2867963"/>
    <lineage>
        <taxon>Bacteria</taxon>
        <taxon>Pseudomonadati</taxon>
        <taxon>Bacteroidota</taxon>
        <taxon>Cytophagia</taxon>
        <taxon>Cytophagales</taxon>
        <taxon>Catalimonadaceae</taxon>
        <taxon>Roseihalotalea</taxon>
    </lineage>
</organism>
<evidence type="ECO:0000313" key="8">
    <source>
        <dbReference type="EMBL" id="WKN37280.1"/>
    </source>
</evidence>
<keyword evidence="5" id="KW-0378">Hydrolase</keyword>
<evidence type="ECO:0000256" key="1">
    <source>
        <dbReference type="ARBA" id="ARBA00001913"/>
    </source>
</evidence>
<sequence>MRFINCDAAILCSIYFWKALSISAILFLSLYSVSPAQPASKSSERPNVLFIAVDDLNDWLGCMEGHPDTKTPNLDRLAARGVLFQNAHCQAPLCGPSRASLMTGLRPSTTGIYGMIDDDKIRDNNEATEDIIFLPEYFQQQGYHTMGIGKLFHQHAPVGILDESGGRAKGFGPVPKERFVWDGDGGENYGRTSTDWGAYPAEDSLMPDYQSAQWAAERLQRDYEQPFFLAVGFLRPHVPWYVPQPWFDLHASKDLARPPYKADDLEDVPDVALQINDLPMMPSTDWAIESGSWNDMIQAYLACVSFVDYQVGQVLDALDNSQFADNTIIVLWSDHGYRMGEKGTFAKHALWEEATHAPLFMAGPEIPAGKVVNEPVELLSIYPTLLELAGIPHYSRNEGRSLVPLIKDEPTEDEWYAITTFGMNNHSVRTQDERYIRYEDGTEEFYDHTTDPNEWTNVTDQEKYQAKKEALRNYLPSINAPWTQHSSYNFQPYFVKQKARSDKENEKQNAGQ</sequence>
<dbReference type="InterPro" id="IPR035874">
    <property type="entry name" value="IDS"/>
</dbReference>
<feature type="domain" description="Sulfatase N-terminal" evidence="7">
    <location>
        <begin position="46"/>
        <end position="391"/>
    </location>
</feature>
<dbReference type="GO" id="GO:0046872">
    <property type="term" value="F:metal ion binding"/>
    <property type="evidence" value="ECO:0007669"/>
    <property type="project" value="UniProtKB-KW"/>
</dbReference>
<evidence type="ECO:0000256" key="2">
    <source>
        <dbReference type="ARBA" id="ARBA00008779"/>
    </source>
</evidence>
<dbReference type="InterPro" id="IPR017850">
    <property type="entry name" value="Alkaline_phosphatase_core_sf"/>
</dbReference>
<evidence type="ECO:0000256" key="5">
    <source>
        <dbReference type="ARBA" id="ARBA00022801"/>
    </source>
</evidence>
<proteinExistence type="inferred from homology"/>
<dbReference type="PANTHER" id="PTHR45953">
    <property type="entry name" value="IDURONATE 2-SULFATASE"/>
    <property type="match status" value="1"/>
</dbReference>
<dbReference type="PANTHER" id="PTHR45953:SF1">
    <property type="entry name" value="IDURONATE 2-SULFATASE"/>
    <property type="match status" value="1"/>
</dbReference>
<comment type="cofactor">
    <cofactor evidence="1">
        <name>Ca(2+)</name>
        <dbReference type="ChEBI" id="CHEBI:29108"/>
    </cofactor>
</comment>
<dbReference type="CDD" id="cd16030">
    <property type="entry name" value="iduronate-2-sulfatase"/>
    <property type="match status" value="1"/>
</dbReference>
<keyword evidence="4" id="KW-0732">Signal</keyword>
<accession>A0AA49GLY3</accession>
<protein>
    <submittedName>
        <fullName evidence="8">Sulfatase</fullName>
    </submittedName>
</protein>
<name>A0AA49GLY3_9BACT</name>
<dbReference type="InterPro" id="IPR000917">
    <property type="entry name" value="Sulfatase_N"/>
</dbReference>
<dbReference type="EMBL" id="CP120682">
    <property type="protein sequence ID" value="WKN37280.1"/>
    <property type="molecule type" value="Genomic_DNA"/>
</dbReference>
<keyword evidence="6" id="KW-0106">Calcium</keyword>
<dbReference type="Gene3D" id="3.40.720.10">
    <property type="entry name" value="Alkaline Phosphatase, subunit A"/>
    <property type="match status" value="1"/>
</dbReference>
<evidence type="ECO:0000256" key="4">
    <source>
        <dbReference type="ARBA" id="ARBA00022729"/>
    </source>
</evidence>
<evidence type="ECO:0000259" key="7">
    <source>
        <dbReference type="Pfam" id="PF00884"/>
    </source>
</evidence>
<evidence type="ECO:0000256" key="3">
    <source>
        <dbReference type="ARBA" id="ARBA00022723"/>
    </source>
</evidence>
<dbReference type="PROSITE" id="PS00149">
    <property type="entry name" value="SULFATASE_2"/>
    <property type="match status" value="1"/>
</dbReference>